<name>A0A6C0FC72_9ZZZZ</name>
<accession>A0A6C0FC72</accession>
<proteinExistence type="predicted"/>
<reference evidence="2" key="1">
    <citation type="journal article" date="2020" name="Nature">
        <title>Giant virus diversity and host interactions through global metagenomics.</title>
        <authorList>
            <person name="Schulz F."/>
            <person name="Roux S."/>
            <person name="Paez-Espino D."/>
            <person name="Jungbluth S."/>
            <person name="Walsh D.A."/>
            <person name="Denef V.J."/>
            <person name="McMahon K.D."/>
            <person name="Konstantinidis K.T."/>
            <person name="Eloe-Fadrosh E.A."/>
            <person name="Kyrpides N.C."/>
            <person name="Woyke T."/>
        </authorList>
    </citation>
    <scope>NUCLEOTIDE SEQUENCE</scope>
    <source>
        <strain evidence="2">GVMAG-S-ERX556106-38</strain>
    </source>
</reference>
<feature type="region of interest" description="Disordered" evidence="1">
    <location>
        <begin position="1"/>
        <end position="38"/>
    </location>
</feature>
<sequence length="241" mass="27963">MFDMRRSARIRNKQAAAEQTQKENVILSPGQQHARSGLGARMGSMGKMGSIFTNSENEPITTPPTQLNIEPNNPGLPQAHPTPPNAPSKPMKLQNYAHILKPGSCEWVMCIDSNDNEYFLNLKTRETVDKCTEFFSNKMRQREICIMELNRRITLQKRQLHRYKIKEYEEELKNGGSFNPEYEYEKGDKLIYSKNMGEPQRIVTVVDVHYDVPRFYTIQYNESRDVIVEKNTTAHNLHRLD</sequence>
<dbReference type="AlphaFoldDB" id="A0A6C0FC72"/>
<evidence type="ECO:0000313" key="2">
    <source>
        <dbReference type="EMBL" id="QHT38812.1"/>
    </source>
</evidence>
<feature type="compositionally biased region" description="Polar residues" evidence="1">
    <location>
        <begin position="53"/>
        <end position="71"/>
    </location>
</feature>
<dbReference type="EMBL" id="MN738834">
    <property type="protein sequence ID" value="QHT38812.1"/>
    <property type="molecule type" value="Genomic_DNA"/>
</dbReference>
<feature type="region of interest" description="Disordered" evidence="1">
    <location>
        <begin position="53"/>
        <end position="89"/>
    </location>
</feature>
<organism evidence="2">
    <name type="scientific">viral metagenome</name>
    <dbReference type="NCBI Taxonomy" id="1070528"/>
    <lineage>
        <taxon>unclassified sequences</taxon>
        <taxon>metagenomes</taxon>
        <taxon>organismal metagenomes</taxon>
    </lineage>
</organism>
<feature type="compositionally biased region" description="Polar residues" evidence="1">
    <location>
        <begin position="17"/>
        <end position="34"/>
    </location>
</feature>
<protein>
    <submittedName>
        <fullName evidence="2">Uncharacterized protein</fullName>
    </submittedName>
</protein>
<evidence type="ECO:0000256" key="1">
    <source>
        <dbReference type="SAM" id="MobiDB-lite"/>
    </source>
</evidence>